<dbReference type="AlphaFoldDB" id="A0AAU9TLI1"/>
<keyword evidence="4" id="KW-1185">Reference proteome</keyword>
<feature type="compositionally biased region" description="Polar residues" evidence="1">
    <location>
        <begin position="86"/>
        <end position="101"/>
    </location>
</feature>
<evidence type="ECO:0000259" key="2">
    <source>
        <dbReference type="Pfam" id="PF13843"/>
    </source>
</evidence>
<dbReference type="Pfam" id="PF13843">
    <property type="entry name" value="DDE_Tnp_1_7"/>
    <property type="match status" value="1"/>
</dbReference>
<proteinExistence type="predicted"/>
<accession>A0AAU9TLI1</accession>
<evidence type="ECO:0000313" key="4">
    <source>
        <dbReference type="Proteomes" id="UP001153954"/>
    </source>
</evidence>
<comment type="caution">
    <text evidence="3">The sequence shown here is derived from an EMBL/GenBank/DDBJ whole genome shotgun (WGS) entry which is preliminary data.</text>
</comment>
<sequence>MEFDNFELTQDDLSYLERLELEITKKNDDIVAHIGCEDVDMAFPYISDISSDSDSAGDCLQPVRNRKRRRILSETESEDEIIQPSPRGSTSSSGNWYSPSGNQPKIIPFTETPVPGYTCKLQVYAGKHCDTTNTTPTQVVMSLCRHLFQKGHVLYTDNWYTSIDLAEKLLEEEMHLVGTLRKNRKKLPKDVMNAKLKAREYSAAENDKGITVMKWRDKREVSLLSTKHTAKFFTTTNKRGQSKKPQIVVDHNKAKSAVDLSDQMTAYSSPLRKSVKWYRKLACELLLNTAMVNAMVLYKQTTKKNLSVVQFRKAIVSYLVKADEENEINIAKNKTKKVATFCSDCPSQPHYCLTCFNREHRY</sequence>
<dbReference type="InterPro" id="IPR029526">
    <property type="entry name" value="PGBD"/>
</dbReference>
<evidence type="ECO:0000256" key="1">
    <source>
        <dbReference type="SAM" id="MobiDB-lite"/>
    </source>
</evidence>
<feature type="domain" description="PiggyBac transposable element-derived protein" evidence="2">
    <location>
        <begin position="116"/>
        <end position="295"/>
    </location>
</feature>
<protein>
    <recommendedName>
        <fullName evidence="2">PiggyBac transposable element-derived protein domain-containing protein</fullName>
    </recommendedName>
</protein>
<dbReference type="PANTHER" id="PTHR46599:SF3">
    <property type="entry name" value="PIGGYBAC TRANSPOSABLE ELEMENT-DERIVED PROTEIN 4"/>
    <property type="match status" value="1"/>
</dbReference>
<reference evidence="3" key="1">
    <citation type="submission" date="2022-03" db="EMBL/GenBank/DDBJ databases">
        <authorList>
            <person name="Tunstrom K."/>
        </authorList>
    </citation>
    <scope>NUCLEOTIDE SEQUENCE</scope>
</reference>
<feature type="region of interest" description="Disordered" evidence="1">
    <location>
        <begin position="70"/>
        <end position="101"/>
    </location>
</feature>
<name>A0AAU9TLI1_EUPED</name>
<dbReference type="EMBL" id="CAKOGL010000007">
    <property type="protein sequence ID" value="CAH2087976.1"/>
    <property type="molecule type" value="Genomic_DNA"/>
</dbReference>
<dbReference type="PANTHER" id="PTHR46599">
    <property type="entry name" value="PIGGYBAC TRANSPOSABLE ELEMENT-DERIVED PROTEIN 4"/>
    <property type="match status" value="1"/>
</dbReference>
<evidence type="ECO:0000313" key="3">
    <source>
        <dbReference type="EMBL" id="CAH2087976.1"/>
    </source>
</evidence>
<gene>
    <name evidence="3" type="ORF">EEDITHA_LOCUS4178</name>
</gene>
<dbReference type="Proteomes" id="UP001153954">
    <property type="component" value="Unassembled WGS sequence"/>
</dbReference>
<organism evidence="3 4">
    <name type="scientific">Euphydryas editha</name>
    <name type="common">Edith's checkerspot</name>
    <dbReference type="NCBI Taxonomy" id="104508"/>
    <lineage>
        <taxon>Eukaryota</taxon>
        <taxon>Metazoa</taxon>
        <taxon>Ecdysozoa</taxon>
        <taxon>Arthropoda</taxon>
        <taxon>Hexapoda</taxon>
        <taxon>Insecta</taxon>
        <taxon>Pterygota</taxon>
        <taxon>Neoptera</taxon>
        <taxon>Endopterygota</taxon>
        <taxon>Lepidoptera</taxon>
        <taxon>Glossata</taxon>
        <taxon>Ditrysia</taxon>
        <taxon>Papilionoidea</taxon>
        <taxon>Nymphalidae</taxon>
        <taxon>Nymphalinae</taxon>
        <taxon>Euphydryas</taxon>
    </lineage>
</organism>